<evidence type="ECO:0000313" key="4">
    <source>
        <dbReference type="Proteomes" id="UP000229526"/>
    </source>
</evidence>
<dbReference type="InterPro" id="IPR036866">
    <property type="entry name" value="RibonucZ/Hydroxyglut_hydro"/>
</dbReference>
<dbReference type="PANTHER" id="PTHR30619">
    <property type="entry name" value="DNA INTERNALIZATION/COMPETENCE PROTEIN COMEC/REC2"/>
    <property type="match status" value="1"/>
</dbReference>
<name>A0A2H0UKK8_9BACT</name>
<dbReference type="InterPro" id="IPR001279">
    <property type="entry name" value="Metallo-B-lactamas"/>
</dbReference>
<comment type="caution">
    <text evidence="3">The sequence shown here is derived from an EMBL/GenBank/DDBJ whole genome shotgun (WGS) entry which is preliminary data.</text>
</comment>
<dbReference type="Pfam" id="PF00753">
    <property type="entry name" value="Lactamase_B"/>
    <property type="match status" value="1"/>
</dbReference>
<feature type="domain" description="Metallo-beta-lactamase" evidence="2">
    <location>
        <begin position="51"/>
        <end position="244"/>
    </location>
</feature>
<keyword evidence="1" id="KW-1133">Transmembrane helix</keyword>
<accession>A0A2H0UKK8</accession>
<dbReference type="InterPro" id="IPR052159">
    <property type="entry name" value="Competence_DNA_uptake"/>
</dbReference>
<reference evidence="4" key="1">
    <citation type="submission" date="2017-09" db="EMBL/GenBank/DDBJ databases">
        <title>Depth-based differentiation of microbial function through sediment-hosted aquifers and enrichment of novel symbionts in the deep terrestrial subsurface.</title>
        <authorList>
            <person name="Probst A.J."/>
            <person name="Ladd B."/>
            <person name="Jarett J.K."/>
            <person name="Geller-Mcgrath D.E."/>
            <person name="Sieber C.M.K."/>
            <person name="Emerson J.B."/>
            <person name="Anantharaman K."/>
            <person name="Thomas B.C."/>
            <person name="Malmstrom R."/>
            <person name="Stieglmeier M."/>
            <person name="Klingl A."/>
            <person name="Woyke T."/>
            <person name="Ryan C.M."/>
            <person name="Banfield J.F."/>
        </authorList>
    </citation>
    <scope>NUCLEOTIDE SEQUENCE [LARGE SCALE GENOMIC DNA]</scope>
</reference>
<dbReference type="CDD" id="cd07731">
    <property type="entry name" value="ComA-like_MBL-fold"/>
    <property type="match status" value="1"/>
</dbReference>
<dbReference type="InterPro" id="IPR035681">
    <property type="entry name" value="ComA-like_MBL"/>
</dbReference>
<feature type="transmembrane region" description="Helical" evidence="1">
    <location>
        <begin position="15"/>
        <end position="34"/>
    </location>
</feature>
<dbReference type="Proteomes" id="UP000229526">
    <property type="component" value="Unassembled WGS sequence"/>
</dbReference>
<proteinExistence type="predicted"/>
<dbReference type="SMART" id="SM00849">
    <property type="entry name" value="Lactamase_B"/>
    <property type="match status" value="1"/>
</dbReference>
<sequence>MLTQLFPSKQKRRQIAGMLIVLGVVDLALWLSVFSPATDPAIYFLDIGQGDSSLVVLEGGVKILIDGGPDAAVVERLAEVLPPHDRYLDLVVMTHTDLDHMGGLIDVLQTYKVGTFIGTGRKDDSDEYRELINALIEQQVPYAQLAEGDEINIGDTRLAVLSPNTQEVLSSEPNDAGLVFRLTSPNYSALFTADISTVVEGRLAKEYNLQSDILKVGHHGSKFSSSAEFLSGVSPRLAGIGVGKNRYGHPAPDALERIAKITRHIFRTDEQGTIKIVRNDNQLKVFAENKN</sequence>
<evidence type="ECO:0000256" key="1">
    <source>
        <dbReference type="SAM" id="Phobius"/>
    </source>
</evidence>
<gene>
    <name evidence="3" type="ORF">COU11_02935</name>
</gene>
<dbReference type="EMBL" id="PFBD01000022">
    <property type="protein sequence ID" value="PIR86944.1"/>
    <property type="molecule type" value="Genomic_DNA"/>
</dbReference>
<dbReference type="AlphaFoldDB" id="A0A2H0UKK8"/>
<keyword evidence="1" id="KW-0812">Transmembrane</keyword>
<evidence type="ECO:0000313" key="3">
    <source>
        <dbReference type="EMBL" id="PIR86944.1"/>
    </source>
</evidence>
<protein>
    <recommendedName>
        <fullName evidence="2">Metallo-beta-lactamase domain-containing protein</fullName>
    </recommendedName>
</protein>
<keyword evidence="1" id="KW-0472">Membrane</keyword>
<organism evidence="3 4">
    <name type="scientific">Candidatus Harrisonbacteria bacterium CG10_big_fil_rev_8_21_14_0_10_49_15</name>
    <dbReference type="NCBI Taxonomy" id="1974587"/>
    <lineage>
        <taxon>Bacteria</taxon>
        <taxon>Candidatus Harrisoniibacteriota</taxon>
    </lineage>
</organism>
<evidence type="ECO:0000259" key="2">
    <source>
        <dbReference type="SMART" id="SM00849"/>
    </source>
</evidence>
<dbReference type="SUPFAM" id="SSF56281">
    <property type="entry name" value="Metallo-hydrolase/oxidoreductase"/>
    <property type="match status" value="1"/>
</dbReference>
<dbReference type="Gene3D" id="3.60.15.10">
    <property type="entry name" value="Ribonuclease Z/Hydroxyacylglutathione hydrolase-like"/>
    <property type="match status" value="1"/>
</dbReference>
<dbReference type="PANTHER" id="PTHR30619:SF1">
    <property type="entry name" value="RECOMBINATION PROTEIN 2"/>
    <property type="match status" value="1"/>
</dbReference>